<protein>
    <submittedName>
        <fullName evidence="1">Uncharacterized protein</fullName>
    </submittedName>
</protein>
<keyword evidence="2" id="KW-1185">Reference proteome</keyword>
<evidence type="ECO:0000313" key="1">
    <source>
        <dbReference type="EMBL" id="QDV74917.1"/>
    </source>
</evidence>
<sequence length="39" mass="4515">MSVDIKPSMLEQNDQFGLRCMMEPFECSTVAKLFNDLFV</sequence>
<accession>A0A518KAV1</accession>
<dbReference type="EMBL" id="CP036349">
    <property type="protein sequence ID" value="QDV74917.1"/>
    <property type="molecule type" value="Genomic_DNA"/>
</dbReference>
<dbReference type="KEGG" id="bmei:Spa11_31260"/>
<name>A0A518KAV1_9BACT</name>
<evidence type="ECO:0000313" key="2">
    <source>
        <dbReference type="Proteomes" id="UP000316426"/>
    </source>
</evidence>
<proteinExistence type="predicted"/>
<reference evidence="1 2" key="1">
    <citation type="submission" date="2019-02" db="EMBL/GenBank/DDBJ databases">
        <title>Deep-cultivation of Planctomycetes and their phenomic and genomic characterization uncovers novel biology.</title>
        <authorList>
            <person name="Wiegand S."/>
            <person name="Jogler M."/>
            <person name="Boedeker C."/>
            <person name="Pinto D."/>
            <person name="Vollmers J."/>
            <person name="Rivas-Marin E."/>
            <person name="Kohn T."/>
            <person name="Peeters S.H."/>
            <person name="Heuer A."/>
            <person name="Rast P."/>
            <person name="Oberbeckmann S."/>
            <person name="Bunk B."/>
            <person name="Jeske O."/>
            <person name="Meyerdierks A."/>
            <person name="Storesund J.E."/>
            <person name="Kallscheuer N."/>
            <person name="Luecker S."/>
            <person name="Lage O.M."/>
            <person name="Pohl T."/>
            <person name="Merkel B.J."/>
            <person name="Hornburger P."/>
            <person name="Mueller R.-W."/>
            <person name="Bruemmer F."/>
            <person name="Labrenz M."/>
            <person name="Spormann A.M."/>
            <person name="Op den Camp H."/>
            <person name="Overmann J."/>
            <person name="Amann R."/>
            <person name="Jetten M.S.M."/>
            <person name="Mascher T."/>
            <person name="Medema M.H."/>
            <person name="Devos D.P."/>
            <person name="Kaster A.-K."/>
            <person name="Ovreas L."/>
            <person name="Rohde M."/>
            <person name="Galperin M.Y."/>
            <person name="Jogler C."/>
        </authorList>
    </citation>
    <scope>NUCLEOTIDE SEQUENCE [LARGE SCALE GENOMIC DNA]</scope>
    <source>
        <strain evidence="1 2">Spa11</strain>
    </source>
</reference>
<organism evidence="1 2">
    <name type="scientific">Botrimarina mediterranea</name>
    <dbReference type="NCBI Taxonomy" id="2528022"/>
    <lineage>
        <taxon>Bacteria</taxon>
        <taxon>Pseudomonadati</taxon>
        <taxon>Planctomycetota</taxon>
        <taxon>Planctomycetia</taxon>
        <taxon>Pirellulales</taxon>
        <taxon>Lacipirellulaceae</taxon>
        <taxon>Botrimarina</taxon>
    </lineage>
</organism>
<dbReference type="AlphaFoldDB" id="A0A518KAV1"/>
<gene>
    <name evidence="1" type="ORF">Spa11_31260</name>
</gene>
<dbReference type="Proteomes" id="UP000316426">
    <property type="component" value="Chromosome"/>
</dbReference>